<evidence type="ECO:0000313" key="2">
    <source>
        <dbReference type="EMBL" id="GGG31310.1"/>
    </source>
</evidence>
<keyword evidence="1" id="KW-0472">Membrane</keyword>
<keyword evidence="3" id="KW-1185">Reference proteome</keyword>
<protein>
    <recommendedName>
        <fullName evidence="4">Protoheme IX farnesyltransferase</fullName>
    </recommendedName>
</protein>
<evidence type="ECO:0000313" key="3">
    <source>
        <dbReference type="Proteomes" id="UP000597507"/>
    </source>
</evidence>
<reference evidence="2 3" key="1">
    <citation type="journal article" date="2014" name="Int. J. Syst. Evol. Microbiol.">
        <title>Complete genome sequence of Corynebacterium casei LMG S-19264T (=DSM 44701T), isolated from a smear-ripened cheese.</title>
        <authorList>
            <consortium name="US DOE Joint Genome Institute (JGI-PGF)"/>
            <person name="Walter F."/>
            <person name="Albersmeier A."/>
            <person name="Kalinowski J."/>
            <person name="Ruckert C."/>
        </authorList>
    </citation>
    <scope>NUCLEOTIDE SEQUENCE [LARGE SCALE GENOMIC DNA]</scope>
    <source>
        <strain evidence="2 3">CGMCC 1.16330</strain>
    </source>
</reference>
<dbReference type="AlphaFoldDB" id="A0A8J2ZAV1"/>
<dbReference type="Proteomes" id="UP000597507">
    <property type="component" value="Unassembled WGS sequence"/>
</dbReference>
<name>A0A8J2ZAV1_9PROT</name>
<dbReference type="EMBL" id="BMKS01000005">
    <property type="protein sequence ID" value="GGG31310.1"/>
    <property type="molecule type" value="Genomic_DNA"/>
</dbReference>
<evidence type="ECO:0000256" key="1">
    <source>
        <dbReference type="SAM" id="Phobius"/>
    </source>
</evidence>
<accession>A0A8J2ZAV1</accession>
<feature type="transmembrane region" description="Helical" evidence="1">
    <location>
        <begin position="20"/>
        <end position="40"/>
    </location>
</feature>
<comment type="caution">
    <text evidence="2">The sequence shown here is derived from an EMBL/GenBank/DDBJ whole genome shotgun (WGS) entry which is preliminary data.</text>
</comment>
<organism evidence="2 3">
    <name type="scientific">Caldovatus sediminis</name>
    <dbReference type="NCBI Taxonomy" id="2041189"/>
    <lineage>
        <taxon>Bacteria</taxon>
        <taxon>Pseudomonadati</taxon>
        <taxon>Pseudomonadota</taxon>
        <taxon>Alphaproteobacteria</taxon>
        <taxon>Acetobacterales</taxon>
        <taxon>Roseomonadaceae</taxon>
        <taxon>Caldovatus</taxon>
    </lineage>
</organism>
<keyword evidence="1" id="KW-1133">Transmembrane helix</keyword>
<sequence length="46" mass="5198">MTPEERQAFERRRRGRNIALLVALLALVVLFYLISVARLSRAAGLS</sequence>
<keyword evidence="1" id="KW-0812">Transmembrane</keyword>
<dbReference type="RefSeq" id="WP_188899803.1">
    <property type="nucleotide sequence ID" value="NZ_BMKS01000005.1"/>
</dbReference>
<evidence type="ECO:0008006" key="4">
    <source>
        <dbReference type="Google" id="ProtNLM"/>
    </source>
</evidence>
<gene>
    <name evidence="2" type="ORF">GCM10010964_19060</name>
</gene>
<proteinExistence type="predicted"/>